<dbReference type="GO" id="GO:0006465">
    <property type="term" value="P:signal peptide processing"/>
    <property type="evidence" value="ECO:0007669"/>
    <property type="project" value="InterPro"/>
</dbReference>
<dbReference type="EC" id="3.4.21.89" evidence="3 7"/>
<evidence type="ECO:0000313" key="11">
    <source>
        <dbReference type="Proteomes" id="UP000033825"/>
    </source>
</evidence>
<evidence type="ECO:0000259" key="9">
    <source>
        <dbReference type="Pfam" id="PF10502"/>
    </source>
</evidence>
<comment type="caution">
    <text evidence="10">The sequence shown here is derived from an EMBL/GenBank/DDBJ whole genome shotgun (WGS) entry which is preliminary data.</text>
</comment>
<dbReference type="InterPro" id="IPR000223">
    <property type="entry name" value="Pept_S26A_signal_pept_1"/>
</dbReference>
<keyword evidence="7" id="KW-1133">Transmembrane helix</keyword>
<evidence type="ECO:0000256" key="4">
    <source>
        <dbReference type="ARBA" id="ARBA00022670"/>
    </source>
</evidence>
<feature type="domain" description="Peptidase S26" evidence="9">
    <location>
        <begin position="31"/>
        <end position="190"/>
    </location>
</feature>
<comment type="subcellular location">
    <subcellularLocation>
        <location evidence="7">Membrane</location>
        <topology evidence="7">Single-pass type II membrane protein</topology>
    </subcellularLocation>
</comment>
<feature type="region of interest" description="Disordered" evidence="8">
    <location>
        <begin position="1"/>
        <end position="23"/>
    </location>
</feature>
<dbReference type="PROSITE" id="PS00761">
    <property type="entry name" value="SPASE_I_3"/>
    <property type="match status" value="1"/>
</dbReference>
<dbReference type="InterPro" id="IPR019758">
    <property type="entry name" value="Pept_S26A_signal_pept_1_CS"/>
</dbReference>
<proteinExistence type="inferred from homology"/>
<keyword evidence="5 7" id="KW-0378">Hydrolase</keyword>
<dbReference type="PANTHER" id="PTHR43390:SF1">
    <property type="entry name" value="CHLOROPLAST PROCESSING PEPTIDASE"/>
    <property type="match status" value="1"/>
</dbReference>
<evidence type="ECO:0000256" key="1">
    <source>
        <dbReference type="ARBA" id="ARBA00000677"/>
    </source>
</evidence>
<dbReference type="NCBIfam" id="TIGR02227">
    <property type="entry name" value="sigpep_I_bact"/>
    <property type="match status" value="1"/>
</dbReference>
<keyword evidence="4 7" id="KW-0645">Protease</keyword>
<feature type="active site" evidence="6">
    <location>
        <position position="103"/>
    </location>
</feature>
<keyword evidence="7" id="KW-0472">Membrane</keyword>
<dbReference type="InterPro" id="IPR019533">
    <property type="entry name" value="Peptidase_S26"/>
</dbReference>
<comment type="catalytic activity">
    <reaction evidence="1 7">
        <text>Cleavage of hydrophobic, N-terminal signal or leader sequences from secreted and periplasmic proteins.</text>
        <dbReference type="EC" id="3.4.21.89"/>
    </reaction>
</comment>
<dbReference type="CDD" id="cd06530">
    <property type="entry name" value="S26_SPase_I"/>
    <property type="match status" value="1"/>
</dbReference>
<sequence>MDIVGNDSQTASNEKTSPDPTTIEKQTASRSLILYTAIALGLALFIRFFIAAPYIVSGASMEPTFDNLHYLIIDRVSYELGEPARGDVIVFDLPTEPGRSLIKRVIGLPEETVIISENAVIIQNAEHPEGFTLDEPYLDQANLGGGNDMRVILEQGEYFVLGDNRHVSSDSRVWGALPRETIVGRVFLRLYPLNMMDALPGEARYEE</sequence>
<dbReference type="EMBL" id="LCQB01000004">
    <property type="protein sequence ID" value="KKW09283.1"/>
    <property type="molecule type" value="Genomic_DNA"/>
</dbReference>
<protein>
    <recommendedName>
        <fullName evidence="3 7">Signal peptidase I</fullName>
        <ecNumber evidence="3 7">3.4.21.89</ecNumber>
    </recommendedName>
</protein>
<dbReference type="GO" id="GO:0004252">
    <property type="term" value="F:serine-type endopeptidase activity"/>
    <property type="evidence" value="ECO:0007669"/>
    <property type="project" value="InterPro"/>
</dbReference>
<feature type="active site" evidence="6">
    <location>
        <position position="60"/>
    </location>
</feature>
<evidence type="ECO:0000256" key="2">
    <source>
        <dbReference type="ARBA" id="ARBA00009370"/>
    </source>
</evidence>
<dbReference type="PANTHER" id="PTHR43390">
    <property type="entry name" value="SIGNAL PEPTIDASE I"/>
    <property type="match status" value="1"/>
</dbReference>
<feature type="transmembrane region" description="Helical" evidence="7">
    <location>
        <begin position="32"/>
        <end position="56"/>
    </location>
</feature>
<dbReference type="PRINTS" id="PR00727">
    <property type="entry name" value="LEADERPTASE"/>
</dbReference>
<name>A0A0G1VS03_9BACT</name>
<gene>
    <name evidence="10" type="ORF">UY46_C0004G0010</name>
</gene>
<dbReference type="Pfam" id="PF10502">
    <property type="entry name" value="Peptidase_S26"/>
    <property type="match status" value="1"/>
</dbReference>
<dbReference type="InterPro" id="IPR019756">
    <property type="entry name" value="Pept_S26A_signal_pept_1_Ser-AS"/>
</dbReference>
<comment type="similarity">
    <text evidence="2 7">Belongs to the peptidase S26 family.</text>
</comment>
<dbReference type="PATRIC" id="fig|1618670.3.peg.52"/>
<dbReference type="AlphaFoldDB" id="A0A0G1VS03"/>
<keyword evidence="7" id="KW-0812">Transmembrane</keyword>
<evidence type="ECO:0000256" key="5">
    <source>
        <dbReference type="ARBA" id="ARBA00022801"/>
    </source>
</evidence>
<dbReference type="GO" id="GO:0009003">
    <property type="term" value="F:signal peptidase activity"/>
    <property type="evidence" value="ECO:0007669"/>
    <property type="project" value="UniProtKB-EC"/>
</dbReference>
<dbReference type="SUPFAM" id="SSF51306">
    <property type="entry name" value="LexA/Signal peptidase"/>
    <property type="match status" value="1"/>
</dbReference>
<evidence type="ECO:0000256" key="3">
    <source>
        <dbReference type="ARBA" id="ARBA00013208"/>
    </source>
</evidence>
<dbReference type="Proteomes" id="UP000033825">
    <property type="component" value="Unassembled WGS sequence"/>
</dbReference>
<dbReference type="GO" id="GO:0016020">
    <property type="term" value="C:membrane"/>
    <property type="evidence" value="ECO:0007669"/>
    <property type="project" value="UniProtKB-SubCell"/>
</dbReference>
<evidence type="ECO:0000313" key="10">
    <source>
        <dbReference type="EMBL" id="KKW09283.1"/>
    </source>
</evidence>
<organism evidence="10 11">
    <name type="scientific">Candidatus Kaiserbacteria bacterium GW2011_GWA2_49_56</name>
    <dbReference type="NCBI Taxonomy" id="1618670"/>
    <lineage>
        <taxon>Bacteria</taxon>
        <taxon>Candidatus Kaiseribacteriota</taxon>
    </lineage>
</organism>
<accession>A0A0G1VS03</accession>
<evidence type="ECO:0000256" key="8">
    <source>
        <dbReference type="SAM" id="MobiDB-lite"/>
    </source>
</evidence>
<evidence type="ECO:0000256" key="6">
    <source>
        <dbReference type="PIRSR" id="PIRSR600223-1"/>
    </source>
</evidence>
<evidence type="ECO:0000256" key="7">
    <source>
        <dbReference type="RuleBase" id="RU362042"/>
    </source>
</evidence>
<reference evidence="10 11" key="1">
    <citation type="journal article" date="2015" name="Nature">
        <title>rRNA introns, odd ribosomes, and small enigmatic genomes across a large radiation of phyla.</title>
        <authorList>
            <person name="Brown C.T."/>
            <person name="Hug L.A."/>
            <person name="Thomas B.C."/>
            <person name="Sharon I."/>
            <person name="Castelle C.J."/>
            <person name="Singh A."/>
            <person name="Wilkins M.J."/>
            <person name="Williams K.H."/>
            <person name="Banfield J.F."/>
        </authorList>
    </citation>
    <scope>NUCLEOTIDE SEQUENCE [LARGE SCALE GENOMIC DNA]</scope>
</reference>
<dbReference type="PROSITE" id="PS00501">
    <property type="entry name" value="SPASE_I_1"/>
    <property type="match status" value="1"/>
</dbReference>
<dbReference type="Gene3D" id="2.10.109.10">
    <property type="entry name" value="Umud Fragment, subunit A"/>
    <property type="match status" value="1"/>
</dbReference>
<dbReference type="InterPro" id="IPR036286">
    <property type="entry name" value="LexA/Signal_pep-like_sf"/>
</dbReference>